<dbReference type="Gene3D" id="3.30.1390.10">
    <property type="match status" value="1"/>
</dbReference>
<dbReference type="InterPro" id="IPR013823">
    <property type="entry name" value="Ribosomal_bL12_C"/>
</dbReference>
<reference evidence="3" key="1">
    <citation type="submission" date="2021-01" db="EMBL/GenBank/DDBJ databases">
        <title>Modified the classification status of verrucomicrobia.</title>
        <authorList>
            <person name="Feng X."/>
        </authorList>
    </citation>
    <scope>NUCLEOTIDE SEQUENCE</scope>
    <source>
        <strain evidence="3">_KCTC 22039</strain>
    </source>
</reference>
<feature type="transmembrane region" description="Helical" evidence="1">
    <location>
        <begin position="63"/>
        <end position="83"/>
    </location>
</feature>
<dbReference type="GO" id="GO:0005840">
    <property type="term" value="C:ribosome"/>
    <property type="evidence" value="ECO:0007669"/>
    <property type="project" value="UniProtKB-KW"/>
</dbReference>
<keyword evidence="3" id="KW-0687">Ribonucleoprotein</keyword>
<keyword evidence="1" id="KW-0472">Membrane</keyword>
<name>A0A8J7MCI2_9BACT</name>
<dbReference type="Pfam" id="PF00542">
    <property type="entry name" value="Ribosomal_L12"/>
    <property type="match status" value="1"/>
</dbReference>
<dbReference type="RefSeq" id="WP_200310633.1">
    <property type="nucleotide sequence ID" value="NZ_JAENIM010000026.1"/>
</dbReference>
<keyword evidence="3" id="KW-0689">Ribosomal protein</keyword>
<gene>
    <name evidence="3" type="ORF">JIN82_05435</name>
</gene>
<dbReference type="SUPFAM" id="SSF54736">
    <property type="entry name" value="ClpS-like"/>
    <property type="match status" value="1"/>
</dbReference>
<evidence type="ECO:0000313" key="3">
    <source>
        <dbReference type="EMBL" id="MBK1790598.1"/>
    </source>
</evidence>
<organism evidence="3 4">
    <name type="scientific">Persicirhabdus sediminis</name>
    <dbReference type="NCBI Taxonomy" id="454144"/>
    <lineage>
        <taxon>Bacteria</taxon>
        <taxon>Pseudomonadati</taxon>
        <taxon>Verrucomicrobiota</taxon>
        <taxon>Verrucomicrobiia</taxon>
        <taxon>Verrucomicrobiales</taxon>
        <taxon>Verrucomicrobiaceae</taxon>
        <taxon>Persicirhabdus</taxon>
    </lineage>
</organism>
<keyword evidence="1" id="KW-0812">Transmembrane</keyword>
<accession>A0A8J7MCI2</accession>
<dbReference type="Proteomes" id="UP000624703">
    <property type="component" value="Unassembled WGS sequence"/>
</dbReference>
<protein>
    <submittedName>
        <fullName evidence="3">Ribosomal protein L7/L12</fullName>
    </submittedName>
</protein>
<evidence type="ECO:0000256" key="1">
    <source>
        <dbReference type="SAM" id="Phobius"/>
    </source>
</evidence>
<dbReference type="InterPro" id="IPR014719">
    <property type="entry name" value="Ribosomal_bL12_C/ClpS-like"/>
</dbReference>
<keyword evidence="4" id="KW-1185">Reference proteome</keyword>
<sequence length="87" mass="9649">MKTELSEEEFKHVTEAILSGNKIHAIKLYREFTGQGLVEGKKAVEAITAKLVPAHPELKQKNAAGFSTLTIALIIGIVIYLLWQRFG</sequence>
<keyword evidence="1" id="KW-1133">Transmembrane helix</keyword>
<evidence type="ECO:0000313" key="4">
    <source>
        <dbReference type="Proteomes" id="UP000624703"/>
    </source>
</evidence>
<dbReference type="EMBL" id="JAENIM010000026">
    <property type="protein sequence ID" value="MBK1790598.1"/>
    <property type="molecule type" value="Genomic_DNA"/>
</dbReference>
<proteinExistence type="predicted"/>
<evidence type="ECO:0000259" key="2">
    <source>
        <dbReference type="Pfam" id="PF00542"/>
    </source>
</evidence>
<comment type="caution">
    <text evidence="3">The sequence shown here is derived from an EMBL/GenBank/DDBJ whole genome shotgun (WGS) entry which is preliminary data.</text>
</comment>
<feature type="domain" description="Large ribosomal subunit protein bL12 C-terminal" evidence="2">
    <location>
        <begin position="19"/>
        <end position="50"/>
    </location>
</feature>
<dbReference type="AlphaFoldDB" id="A0A8J7MCI2"/>